<dbReference type="Gene3D" id="1.10.10.10">
    <property type="entry name" value="Winged helix-like DNA-binding domain superfamily/Winged helix DNA-binding domain"/>
    <property type="match status" value="1"/>
</dbReference>
<feature type="DNA-binding region" description="OmpR/PhoB-type" evidence="3">
    <location>
        <begin position="131"/>
        <end position="230"/>
    </location>
</feature>
<dbReference type="SUPFAM" id="SSF52172">
    <property type="entry name" value="CheY-like"/>
    <property type="match status" value="1"/>
</dbReference>
<feature type="domain" description="Response regulatory" evidence="4">
    <location>
        <begin position="8"/>
        <end position="121"/>
    </location>
</feature>
<evidence type="ECO:0000256" key="3">
    <source>
        <dbReference type="PROSITE-ProRule" id="PRU01091"/>
    </source>
</evidence>
<dbReference type="EMBL" id="FUKI01000140">
    <property type="protein sequence ID" value="SJM95046.1"/>
    <property type="molecule type" value="Genomic_DNA"/>
</dbReference>
<reference evidence="7" key="1">
    <citation type="submission" date="2017-02" db="EMBL/GenBank/DDBJ databases">
        <authorList>
            <person name="Daims H."/>
        </authorList>
    </citation>
    <scope>NUCLEOTIDE SEQUENCE [LARGE SCALE GENOMIC DNA]</scope>
</reference>
<dbReference type="CDD" id="cd00383">
    <property type="entry name" value="trans_reg_C"/>
    <property type="match status" value="1"/>
</dbReference>
<dbReference type="PROSITE" id="PS51755">
    <property type="entry name" value="OMPR_PHOB"/>
    <property type="match status" value="1"/>
</dbReference>
<dbReference type="InterPro" id="IPR001867">
    <property type="entry name" value="OmpR/PhoB-type_DNA-bd"/>
</dbReference>
<feature type="modified residue" description="4-aspartylphosphate" evidence="2">
    <location>
        <position position="57"/>
    </location>
</feature>
<dbReference type="PROSITE" id="PS50110">
    <property type="entry name" value="RESPONSE_REGULATORY"/>
    <property type="match status" value="1"/>
</dbReference>
<evidence type="ECO:0000256" key="1">
    <source>
        <dbReference type="ARBA" id="ARBA00023125"/>
    </source>
</evidence>
<dbReference type="Proteomes" id="UP000195667">
    <property type="component" value="Unassembled WGS sequence"/>
</dbReference>
<dbReference type="GO" id="GO:0000156">
    <property type="term" value="F:phosphorelay response regulator activity"/>
    <property type="evidence" value="ECO:0007669"/>
    <property type="project" value="TreeGrafter"/>
</dbReference>
<dbReference type="GO" id="GO:0005829">
    <property type="term" value="C:cytosol"/>
    <property type="evidence" value="ECO:0007669"/>
    <property type="project" value="TreeGrafter"/>
</dbReference>
<dbReference type="Gene3D" id="6.10.250.690">
    <property type="match status" value="1"/>
</dbReference>
<dbReference type="GO" id="GO:0006355">
    <property type="term" value="P:regulation of DNA-templated transcription"/>
    <property type="evidence" value="ECO:0007669"/>
    <property type="project" value="InterPro"/>
</dbReference>
<dbReference type="GO" id="GO:0000976">
    <property type="term" value="F:transcription cis-regulatory region binding"/>
    <property type="evidence" value="ECO:0007669"/>
    <property type="project" value="TreeGrafter"/>
</dbReference>
<keyword evidence="7" id="KW-1185">Reference proteome</keyword>
<dbReference type="InterPro" id="IPR039420">
    <property type="entry name" value="WalR-like"/>
</dbReference>
<dbReference type="GO" id="GO:0032993">
    <property type="term" value="C:protein-DNA complex"/>
    <property type="evidence" value="ECO:0007669"/>
    <property type="project" value="TreeGrafter"/>
</dbReference>
<evidence type="ECO:0000259" key="4">
    <source>
        <dbReference type="PROSITE" id="PS50110"/>
    </source>
</evidence>
<dbReference type="InterPro" id="IPR001789">
    <property type="entry name" value="Sig_transdc_resp-reg_receiver"/>
</dbReference>
<dbReference type="PANTHER" id="PTHR48111">
    <property type="entry name" value="REGULATOR OF RPOS"/>
    <property type="match status" value="1"/>
</dbReference>
<keyword evidence="1 3" id="KW-0238">DNA-binding</keyword>
<organism evidence="6 7">
    <name type="scientific">Crenothrix polyspora</name>
    <dbReference type="NCBI Taxonomy" id="360316"/>
    <lineage>
        <taxon>Bacteria</taxon>
        <taxon>Pseudomonadati</taxon>
        <taxon>Pseudomonadota</taxon>
        <taxon>Gammaproteobacteria</taxon>
        <taxon>Methylococcales</taxon>
        <taxon>Crenotrichaceae</taxon>
        <taxon>Crenothrix</taxon>
    </lineage>
</organism>
<dbReference type="InterPro" id="IPR036388">
    <property type="entry name" value="WH-like_DNA-bd_sf"/>
</dbReference>
<feature type="domain" description="OmpR/PhoB-type" evidence="5">
    <location>
        <begin position="131"/>
        <end position="230"/>
    </location>
</feature>
<name>A0A1R4HFN7_9GAMM</name>
<evidence type="ECO:0000313" key="7">
    <source>
        <dbReference type="Proteomes" id="UP000195667"/>
    </source>
</evidence>
<protein>
    <submittedName>
        <fullName evidence="6">DNA-binding response regulator in two-component regulatory system with KdpD</fullName>
    </submittedName>
</protein>
<sequence length="235" mass="26484">MMDGRNSLVLVVEDDLQTRRFLKVNLGRCGWRIIEAENGRAGLARVKEEQPDLIILDLGLPDIGGVVMVSRLRQLSDVPILVLSARSQEQDKIEALEAGADDYLTKPFSTGELNARLQALLRRTMKALTTDGVFVTGELTVNLAERKVFMAGDEIHLTPIEYRILTLLIRYAGLVVTHSHLLKEIWGGEHLHDNHYLRIYMGHLRHKLEANPARPKYLLTEIGVGYRLVENQAST</sequence>
<proteinExistence type="predicted"/>
<accession>A0A1R4HFN7</accession>
<dbReference type="Pfam" id="PF00072">
    <property type="entry name" value="Response_reg"/>
    <property type="match status" value="1"/>
</dbReference>
<dbReference type="AlphaFoldDB" id="A0A1R4HFN7"/>
<dbReference type="Gene3D" id="3.40.50.2300">
    <property type="match status" value="1"/>
</dbReference>
<evidence type="ECO:0000256" key="2">
    <source>
        <dbReference type="PROSITE-ProRule" id="PRU00169"/>
    </source>
</evidence>
<dbReference type="PANTHER" id="PTHR48111:SF50">
    <property type="entry name" value="KDP OPERON TRANSCRIPTIONAL REGULATORY PROTEIN KDPE"/>
    <property type="match status" value="1"/>
</dbReference>
<dbReference type="SMART" id="SM00862">
    <property type="entry name" value="Trans_reg_C"/>
    <property type="match status" value="1"/>
</dbReference>
<dbReference type="CDD" id="cd17620">
    <property type="entry name" value="REC_OmpR_KdpE-like"/>
    <property type="match status" value="1"/>
</dbReference>
<dbReference type="SMART" id="SM00448">
    <property type="entry name" value="REC"/>
    <property type="match status" value="1"/>
</dbReference>
<dbReference type="Pfam" id="PF00486">
    <property type="entry name" value="Trans_reg_C"/>
    <property type="match status" value="1"/>
</dbReference>
<dbReference type="RefSeq" id="WP_336469734.1">
    <property type="nucleotide sequence ID" value="NZ_FUKI01000140.1"/>
</dbReference>
<dbReference type="InterPro" id="IPR011006">
    <property type="entry name" value="CheY-like_superfamily"/>
</dbReference>
<gene>
    <name evidence="6" type="primary">kdpE</name>
    <name evidence="6" type="ORF">CRENPOLYSF1_620024</name>
</gene>
<evidence type="ECO:0000313" key="6">
    <source>
        <dbReference type="EMBL" id="SJM95046.1"/>
    </source>
</evidence>
<evidence type="ECO:0000259" key="5">
    <source>
        <dbReference type="PROSITE" id="PS51755"/>
    </source>
</evidence>
<keyword evidence="2" id="KW-0597">Phosphoprotein</keyword>